<comment type="caution">
    <text evidence="8">The sequence shown here is derived from an EMBL/GenBank/DDBJ whole genome shotgun (WGS) entry which is preliminary data.</text>
</comment>
<organism evidence="8 9">
    <name type="scientific">Kutzneria chonburiensis</name>
    <dbReference type="NCBI Taxonomy" id="1483604"/>
    <lineage>
        <taxon>Bacteria</taxon>
        <taxon>Bacillati</taxon>
        <taxon>Actinomycetota</taxon>
        <taxon>Actinomycetes</taxon>
        <taxon>Pseudonocardiales</taxon>
        <taxon>Pseudonocardiaceae</taxon>
        <taxon>Kutzneria</taxon>
    </lineage>
</organism>
<dbReference type="EMBL" id="JBHLUD010000011">
    <property type="protein sequence ID" value="MFC0545931.1"/>
    <property type="molecule type" value="Genomic_DNA"/>
</dbReference>
<keyword evidence="9" id="KW-1185">Reference proteome</keyword>
<keyword evidence="2" id="KW-0805">Transcription regulation</keyword>
<dbReference type="PROSITE" id="PS00622">
    <property type="entry name" value="HTH_LUXR_1"/>
    <property type="match status" value="1"/>
</dbReference>
<dbReference type="RefSeq" id="WP_273943533.1">
    <property type="nucleotide sequence ID" value="NZ_CP097263.1"/>
</dbReference>
<sequence>MGSISVVLADVNDVVRSGLRVLLAHDPEIRIVAEACDAGQAVREVQRHQPDLVVMDLLAVRDVIQARAGVRVLVFTHADDDESVYQAIRAGARGYLLKSAQQAEITRAVRGVAAGEAIFGDGVAHRVADLLTAPAQRTEDVFPELTRRERQVLDLIADGRSNSTIARQLHLAPKTVSNHISAIFTKLRAADRAEAIARARDAGIGARPRHLTSVTA</sequence>
<dbReference type="PANTHER" id="PTHR43214">
    <property type="entry name" value="TWO-COMPONENT RESPONSE REGULATOR"/>
    <property type="match status" value="1"/>
</dbReference>
<name>A0ABV6N028_9PSEU</name>
<dbReference type="Pfam" id="PF00072">
    <property type="entry name" value="Response_reg"/>
    <property type="match status" value="1"/>
</dbReference>
<proteinExistence type="predicted"/>
<dbReference type="SUPFAM" id="SSF52172">
    <property type="entry name" value="CheY-like"/>
    <property type="match status" value="1"/>
</dbReference>
<accession>A0ABV6N028</accession>
<dbReference type="InterPro" id="IPR001789">
    <property type="entry name" value="Sig_transdc_resp-reg_receiver"/>
</dbReference>
<keyword evidence="1 5" id="KW-0597">Phosphoprotein</keyword>
<dbReference type="Gene3D" id="3.40.50.2300">
    <property type="match status" value="1"/>
</dbReference>
<dbReference type="InterPro" id="IPR000792">
    <property type="entry name" value="Tscrpt_reg_LuxR_C"/>
</dbReference>
<evidence type="ECO:0000259" key="7">
    <source>
        <dbReference type="PROSITE" id="PS50110"/>
    </source>
</evidence>
<dbReference type="SUPFAM" id="SSF46894">
    <property type="entry name" value="C-terminal effector domain of the bipartite response regulators"/>
    <property type="match status" value="1"/>
</dbReference>
<dbReference type="InterPro" id="IPR011006">
    <property type="entry name" value="CheY-like_superfamily"/>
</dbReference>
<feature type="modified residue" description="4-aspartylphosphate" evidence="5">
    <location>
        <position position="56"/>
    </location>
</feature>
<keyword evidence="4" id="KW-0804">Transcription</keyword>
<dbReference type="InterPro" id="IPR058245">
    <property type="entry name" value="NreC/VraR/RcsB-like_REC"/>
</dbReference>
<protein>
    <submittedName>
        <fullName evidence="8">LuxR C-terminal-related transcriptional regulator</fullName>
    </submittedName>
</protein>
<reference evidence="8 9" key="1">
    <citation type="submission" date="2024-09" db="EMBL/GenBank/DDBJ databases">
        <authorList>
            <person name="Sun Q."/>
            <person name="Mori K."/>
        </authorList>
    </citation>
    <scope>NUCLEOTIDE SEQUENCE [LARGE SCALE GENOMIC DNA]</scope>
    <source>
        <strain evidence="8 9">TBRC 1432</strain>
    </source>
</reference>
<evidence type="ECO:0000256" key="4">
    <source>
        <dbReference type="ARBA" id="ARBA00023163"/>
    </source>
</evidence>
<dbReference type="Pfam" id="PF00196">
    <property type="entry name" value="GerE"/>
    <property type="match status" value="1"/>
</dbReference>
<dbReference type="SMART" id="SM00421">
    <property type="entry name" value="HTH_LUXR"/>
    <property type="match status" value="1"/>
</dbReference>
<dbReference type="PRINTS" id="PR00038">
    <property type="entry name" value="HTHLUXR"/>
</dbReference>
<gene>
    <name evidence="8" type="ORF">ACFFH7_30755</name>
</gene>
<keyword evidence="3" id="KW-0238">DNA-binding</keyword>
<dbReference type="PROSITE" id="PS50110">
    <property type="entry name" value="RESPONSE_REGULATORY"/>
    <property type="match status" value="1"/>
</dbReference>
<dbReference type="InterPro" id="IPR016032">
    <property type="entry name" value="Sig_transdc_resp-reg_C-effctor"/>
</dbReference>
<dbReference type="CDD" id="cd17535">
    <property type="entry name" value="REC_NarL-like"/>
    <property type="match status" value="1"/>
</dbReference>
<evidence type="ECO:0000256" key="5">
    <source>
        <dbReference type="PROSITE-ProRule" id="PRU00169"/>
    </source>
</evidence>
<dbReference type="Proteomes" id="UP001589810">
    <property type="component" value="Unassembled WGS sequence"/>
</dbReference>
<feature type="domain" description="Response regulatory" evidence="7">
    <location>
        <begin position="5"/>
        <end position="113"/>
    </location>
</feature>
<dbReference type="CDD" id="cd06170">
    <property type="entry name" value="LuxR_C_like"/>
    <property type="match status" value="1"/>
</dbReference>
<evidence type="ECO:0000313" key="8">
    <source>
        <dbReference type="EMBL" id="MFC0545931.1"/>
    </source>
</evidence>
<dbReference type="PROSITE" id="PS50043">
    <property type="entry name" value="HTH_LUXR_2"/>
    <property type="match status" value="1"/>
</dbReference>
<evidence type="ECO:0000256" key="2">
    <source>
        <dbReference type="ARBA" id="ARBA00023015"/>
    </source>
</evidence>
<evidence type="ECO:0000256" key="3">
    <source>
        <dbReference type="ARBA" id="ARBA00023125"/>
    </source>
</evidence>
<feature type="domain" description="HTH luxR-type" evidence="6">
    <location>
        <begin position="138"/>
        <end position="203"/>
    </location>
</feature>
<dbReference type="PANTHER" id="PTHR43214:SF24">
    <property type="entry name" value="TRANSCRIPTIONAL REGULATORY PROTEIN NARL-RELATED"/>
    <property type="match status" value="1"/>
</dbReference>
<dbReference type="SMART" id="SM00448">
    <property type="entry name" value="REC"/>
    <property type="match status" value="1"/>
</dbReference>
<evidence type="ECO:0000313" key="9">
    <source>
        <dbReference type="Proteomes" id="UP001589810"/>
    </source>
</evidence>
<evidence type="ECO:0000256" key="1">
    <source>
        <dbReference type="ARBA" id="ARBA00022553"/>
    </source>
</evidence>
<evidence type="ECO:0000259" key="6">
    <source>
        <dbReference type="PROSITE" id="PS50043"/>
    </source>
</evidence>
<dbReference type="InterPro" id="IPR039420">
    <property type="entry name" value="WalR-like"/>
</dbReference>